<dbReference type="GO" id="GO:0016042">
    <property type="term" value="P:lipid catabolic process"/>
    <property type="evidence" value="ECO:0007669"/>
    <property type="project" value="InterPro"/>
</dbReference>
<dbReference type="EMBL" id="LVYD01000049">
    <property type="protein sequence ID" value="OQP62643.1"/>
    <property type="molecule type" value="Genomic_DNA"/>
</dbReference>
<keyword evidence="6" id="KW-1185">Reference proteome</keyword>
<dbReference type="RefSeq" id="WP_081148454.1">
    <property type="nucleotide sequence ID" value="NZ_LVYD01000049.1"/>
</dbReference>
<proteinExistence type="inferred from homology"/>
<comment type="caution">
    <text evidence="5">The sequence shown here is derived from an EMBL/GenBank/DDBJ whole genome shotgun (WGS) entry which is preliminary data.</text>
</comment>
<dbReference type="InterPro" id="IPR008475">
    <property type="entry name" value="PLipase_C_C"/>
</dbReference>
<dbReference type="AlphaFoldDB" id="A0A1V9FWC7"/>
<dbReference type="InterPro" id="IPR006311">
    <property type="entry name" value="TAT_signal"/>
</dbReference>
<evidence type="ECO:0000256" key="2">
    <source>
        <dbReference type="ARBA" id="ARBA00012018"/>
    </source>
</evidence>
<evidence type="ECO:0000313" key="6">
    <source>
        <dbReference type="Proteomes" id="UP000192796"/>
    </source>
</evidence>
<dbReference type="GO" id="GO:0034480">
    <property type="term" value="F:phosphatidylcholine phospholipase C activity"/>
    <property type="evidence" value="ECO:0007669"/>
    <property type="project" value="UniProtKB-EC"/>
</dbReference>
<dbReference type="NCBIfam" id="TIGR03396">
    <property type="entry name" value="PC_PLC"/>
    <property type="match status" value="1"/>
</dbReference>
<dbReference type="InterPro" id="IPR007312">
    <property type="entry name" value="Phosphoesterase"/>
</dbReference>
<organism evidence="5 6">
    <name type="scientific">Niastella vici</name>
    <dbReference type="NCBI Taxonomy" id="1703345"/>
    <lineage>
        <taxon>Bacteria</taxon>
        <taxon>Pseudomonadati</taxon>
        <taxon>Bacteroidota</taxon>
        <taxon>Chitinophagia</taxon>
        <taxon>Chitinophagales</taxon>
        <taxon>Chitinophagaceae</taxon>
        <taxon>Niastella</taxon>
    </lineage>
</organism>
<feature type="domain" description="Bacterial phospholipase C C-terminal" evidence="4">
    <location>
        <begin position="636"/>
        <end position="734"/>
    </location>
</feature>
<dbReference type="Pfam" id="PF04185">
    <property type="entry name" value="Phosphoesterase"/>
    <property type="match status" value="2"/>
</dbReference>
<dbReference type="Gene3D" id="3.40.720.10">
    <property type="entry name" value="Alkaline Phosphatase, subunit A"/>
    <property type="match status" value="2"/>
</dbReference>
<protein>
    <recommendedName>
        <fullName evidence="2">phospholipase C</fullName>
        <ecNumber evidence="2">3.1.4.3</ecNumber>
    </recommendedName>
</protein>
<sequence length="855" mass="97231">MDTRREFLKKASLLTGGAGLMQLLPPSIAKALAIDPEAGSTWKDAEHIVFLMQENRSFDHAYGTLQGVRGYNDPRAIRLPNKNLVWLQTNKEGETYAPFRLDIHNTKATWMSSLPHSWANQVDARNEGRYDKWLDAKHSGNKDYSAMPLTMGYHTREDIPFYYALADAFTVCDHNFCSSLTGTTPNRLYFWSGTIRDKQEENAQANVWNEDADYNTMVNWATFPERLEDAGVSWKVYQNELSVGVGFEGEEDGWLANFGDNPLEYYKQYNVKFHPAYIEHLPKEIEKTTAEIKKQEALLQSTAAGPNGSDKEKIQKRIEQGKKYLAMLEADQKKYTRENFERLSAREKALHTKAFDTNKKDPHYHELTTITYKDGDTERQMQAPKGDVLHQFRDDVKNGNLPTVSWIVAPENFSDHPSSAWFGVWYISEVLDILTQNPEVWKKTIFVLTYDENDGYYDHLPPFVAPHPHKKETGKTSEGITTGADYVTNPAQQSIKDQVRESSIGLGYRVPMVIASPWSRGGWVNSEVFDHTSSLQFLEKFLSHKTGKKIEEPNITKWRRTVCGDLTSAFRPWNGEKITLPKFLERDEFIEGIHKAQFKQLPNNYKKLSADEIATINKDPRHAPFMPQQEKGIRDACAIPYELYADAALSNANRNILNLSLQVGNKVFGEQTAGSPFQVYTPGKYQQQVMHNRAYAVAAGDVVTDEWQLGDFENGIYHLQVYGPNGFFNEFKGDQHDPSGVEVACKYEFDPANHNPTGNIVLRLANTILKPADGRGTVEFELVDNAYKTPAQQITVPSTNQTIKYQYVTINTAKSFGWYDFTVKIKGNAVFERRYAGRVENGQPGKTDPFMGRVI</sequence>
<evidence type="ECO:0000256" key="3">
    <source>
        <dbReference type="ARBA" id="ARBA00022801"/>
    </source>
</evidence>
<name>A0A1V9FWC7_9BACT</name>
<feature type="domain" description="Bacterial phospholipase C C-terminal" evidence="4">
    <location>
        <begin position="743"/>
        <end position="838"/>
    </location>
</feature>
<dbReference type="InterPro" id="IPR017850">
    <property type="entry name" value="Alkaline_phosphatase_core_sf"/>
</dbReference>
<reference evidence="5 6" key="1">
    <citation type="submission" date="2016-03" db="EMBL/GenBank/DDBJ databases">
        <title>Niastella vici sp. nov., isolated from farmland soil.</title>
        <authorList>
            <person name="Chen L."/>
            <person name="Wang D."/>
            <person name="Yang S."/>
            <person name="Wang G."/>
        </authorList>
    </citation>
    <scope>NUCLEOTIDE SEQUENCE [LARGE SCALE GENOMIC DNA]</scope>
    <source>
        <strain evidence="5 6">DJ57</strain>
    </source>
</reference>
<accession>A0A1V9FWC7</accession>
<dbReference type="STRING" id="1703345.A3860_26900"/>
<dbReference type="OrthoDB" id="980947at2"/>
<keyword evidence="3" id="KW-0378">Hydrolase</keyword>
<dbReference type="PANTHER" id="PTHR31956">
    <property type="entry name" value="NON-SPECIFIC PHOSPHOLIPASE C4-RELATED"/>
    <property type="match status" value="1"/>
</dbReference>
<comment type="similarity">
    <text evidence="1">Belongs to the bacterial phospholipase C family.</text>
</comment>
<evidence type="ECO:0000259" key="4">
    <source>
        <dbReference type="Pfam" id="PF05506"/>
    </source>
</evidence>
<dbReference type="PROSITE" id="PS51318">
    <property type="entry name" value="TAT"/>
    <property type="match status" value="1"/>
</dbReference>
<dbReference type="InterPro" id="IPR017767">
    <property type="entry name" value="PC-PLC"/>
</dbReference>
<evidence type="ECO:0000313" key="5">
    <source>
        <dbReference type="EMBL" id="OQP62643.1"/>
    </source>
</evidence>
<dbReference type="Proteomes" id="UP000192796">
    <property type="component" value="Unassembled WGS sequence"/>
</dbReference>
<dbReference type="PANTHER" id="PTHR31956:SF1">
    <property type="entry name" value="NON-SPECIFIC PHOSPHOLIPASE C1"/>
    <property type="match status" value="1"/>
</dbReference>
<dbReference type="Pfam" id="PF05506">
    <property type="entry name" value="PLipase_C_C"/>
    <property type="match status" value="2"/>
</dbReference>
<evidence type="ECO:0000256" key="1">
    <source>
        <dbReference type="ARBA" id="ARBA00009717"/>
    </source>
</evidence>
<gene>
    <name evidence="5" type="ORF">A3860_26900</name>
</gene>
<dbReference type="EC" id="3.1.4.3" evidence="2"/>